<dbReference type="FunFam" id="1.10.10.60:FF:000265">
    <property type="entry name" value="CASP8-associated protein 2 isoform X1"/>
    <property type="match status" value="1"/>
</dbReference>
<dbReference type="GO" id="GO:0008625">
    <property type="term" value="P:extrinsic apoptotic signaling pathway via death domain receptors"/>
    <property type="evidence" value="ECO:0007669"/>
    <property type="project" value="TreeGrafter"/>
</dbReference>
<evidence type="ECO:0000256" key="1">
    <source>
        <dbReference type="ARBA" id="ARBA00004173"/>
    </source>
</evidence>
<feature type="compositionally biased region" description="Acidic residues" evidence="17">
    <location>
        <begin position="946"/>
        <end position="959"/>
    </location>
</feature>
<dbReference type="Proteomes" id="UP000693946">
    <property type="component" value="Linkage Group LG17"/>
</dbReference>
<feature type="compositionally biased region" description="Basic and acidic residues" evidence="17">
    <location>
        <begin position="336"/>
        <end position="345"/>
    </location>
</feature>
<evidence type="ECO:0000256" key="12">
    <source>
        <dbReference type="ARBA" id="ARBA00023163"/>
    </source>
</evidence>
<proteinExistence type="predicted"/>
<name>A0AAV6RVT5_SOLSE</name>
<dbReference type="InterPro" id="IPR039674">
    <property type="entry name" value="FLASH"/>
</dbReference>
<feature type="compositionally biased region" description="Basic residues" evidence="17">
    <location>
        <begin position="970"/>
        <end position="979"/>
    </location>
</feature>
<feature type="compositionally biased region" description="Basic and acidic residues" evidence="17">
    <location>
        <begin position="738"/>
        <end position="748"/>
    </location>
</feature>
<feature type="region of interest" description="Disordered" evidence="17">
    <location>
        <begin position="539"/>
        <end position="804"/>
    </location>
</feature>
<keyword evidence="9" id="KW-0805">Transcription regulation</keyword>
<feature type="compositionally biased region" description="Low complexity" evidence="17">
    <location>
        <begin position="1809"/>
        <end position="1822"/>
    </location>
</feature>
<feature type="compositionally biased region" description="Basic residues" evidence="17">
    <location>
        <begin position="878"/>
        <end position="892"/>
    </location>
</feature>
<feature type="region of interest" description="Disordered" evidence="17">
    <location>
        <begin position="1541"/>
        <end position="1699"/>
    </location>
</feature>
<feature type="compositionally biased region" description="Basic and acidic residues" evidence="17">
    <location>
        <begin position="265"/>
        <end position="280"/>
    </location>
</feature>
<feature type="compositionally biased region" description="Basic and acidic residues" evidence="17">
    <location>
        <begin position="399"/>
        <end position="448"/>
    </location>
</feature>
<feature type="compositionally biased region" description="Basic and acidic residues" evidence="17">
    <location>
        <begin position="626"/>
        <end position="637"/>
    </location>
</feature>
<feature type="compositionally biased region" description="Low complexity" evidence="17">
    <location>
        <begin position="145"/>
        <end position="155"/>
    </location>
</feature>
<feature type="compositionally biased region" description="Basic residues" evidence="17">
    <location>
        <begin position="1771"/>
        <end position="1788"/>
    </location>
</feature>
<feature type="compositionally biased region" description="Basic and acidic residues" evidence="17">
    <location>
        <begin position="1797"/>
        <end position="1808"/>
    </location>
</feature>
<feature type="compositionally biased region" description="Polar residues" evidence="17">
    <location>
        <begin position="1576"/>
        <end position="1588"/>
    </location>
</feature>
<feature type="compositionally biased region" description="Basic and acidic residues" evidence="17">
    <location>
        <begin position="464"/>
        <end position="484"/>
    </location>
</feature>
<keyword evidence="4" id="KW-0963">Cytoplasm</keyword>
<evidence type="ECO:0000256" key="14">
    <source>
        <dbReference type="ARBA" id="ARBA00023306"/>
    </source>
</evidence>
<evidence type="ECO:0000313" key="19">
    <source>
        <dbReference type="Proteomes" id="UP000693946"/>
    </source>
</evidence>
<feature type="compositionally biased region" description="Basic residues" evidence="17">
    <location>
        <begin position="485"/>
        <end position="495"/>
    </location>
</feature>
<dbReference type="GO" id="GO:0003714">
    <property type="term" value="F:transcription corepressor activity"/>
    <property type="evidence" value="ECO:0007669"/>
    <property type="project" value="TreeGrafter"/>
</dbReference>
<evidence type="ECO:0000256" key="8">
    <source>
        <dbReference type="ARBA" id="ARBA00022990"/>
    </source>
</evidence>
<feature type="region of interest" description="Disordered" evidence="17">
    <location>
        <begin position="125"/>
        <end position="514"/>
    </location>
</feature>
<feature type="compositionally biased region" description="Low complexity" evidence="17">
    <location>
        <begin position="787"/>
        <end position="797"/>
    </location>
</feature>
<evidence type="ECO:0000256" key="6">
    <source>
        <dbReference type="ARBA" id="ARBA00022553"/>
    </source>
</evidence>
<feature type="compositionally biased region" description="Basic residues" evidence="17">
    <location>
        <begin position="449"/>
        <end position="463"/>
    </location>
</feature>
<feature type="compositionally biased region" description="Basic and acidic residues" evidence="17">
    <location>
        <begin position="1156"/>
        <end position="1169"/>
    </location>
</feature>
<evidence type="ECO:0000256" key="2">
    <source>
        <dbReference type="ARBA" id="ARBA00004322"/>
    </source>
</evidence>
<reference evidence="18 19" key="1">
    <citation type="journal article" date="2021" name="Sci. Rep.">
        <title>Chromosome anchoring in Senegalese sole (Solea senegalensis) reveals sex-associated markers and genome rearrangements in flatfish.</title>
        <authorList>
            <person name="Guerrero-Cozar I."/>
            <person name="Gomez-Garrido J."/>
            <person name="Berbel C."/>
            <person name="Martinez-Blanch J.F."/>
            <person name="Alioto T."/>
            <person name="Claros M.G."/>
            <person name="Gagnaire P.A."/>
            <person name="Manchado M."/>
        </authorList>
    </citation>
    <scope>NUCLEOTIDE SEQUENCE [LARGE SCALE GENOMIC DNA]</scope>
    <source>
        <strain evidence="18">Sse05_10M</strain>
    </source>
</reference>
<dbReference type="PANTHER" id="PTHR15489">
    <property type="entry name" value="CASPASE 8 ASSOCIATED PROTEIN 2"/>
    <property type="match status" value="1"/>
</dbReference>
<organism evidence="18 19">
    <name type="scientific">Solea senegalensis</name>
    <name type="common">Senegalese sole</name>
    <dbReference type="NCBI Taxonomy" id="28829"/>
    <lineage>
        <taxon>Eukaryota</taxon>
        <taxon>Metazoa</taxon>
        <taxon>Chordata</taxon>
        <taxon>Craniata</taxon>
        <taxon>Vertebrata</taxon>
        <taxon>Euteleostomi</taxon>
        <taxon>Actinopterygii</taxon>
        <taxon>Neopterygii</taxon>
        <taxon>Teleostei</taxon>
        <taxon>Neoteleostei</taxon>
        <taxon>Acanthomorphata</taxon>
        <taxon>Carangaria</taxon>
        <taxon>Pleuronectiformes</taxon>
        <taxon>Pleuronectoidei</taxon>
        <taxon>Soleidae</taxon>
        <taxon>Solea</taxon>
    </lineage>
</organism>
<keyword evidence="11" id="KW-0010">Activator</keyword>
<evidence type="ECO:0000256" key="17">
    <source>
        <dbReference type="SAM" id="MobiDB-lite"/>
    </source>
</evidence>
<feature type="compositionally biased region" description="Basic and acidic residues" evidence="17">
    <location>
        <begin position="359"/>
        <end position="374"/>
    </location>
</feature>
<feature type="compositionally biased region" description="Basic residues" evidence="17">
    <location>
        <begin position="1679"/>
        <end position="1693"/>
    </location>
</feature>
<keyword evidence="6" id="KW-0597">Phosphoprotein</keyword>
<feature type="compositionally biased region" description="Polar residues" evidence="17">
    <location>
        <begin position="575"/>
        <end position="586"/>
    </location>
</feature>
<keyword evidence="5" id="KW-0678">Repressor</keyword>
<feature type="compositionally biased region" description="Low complexity" evidence="17">
    <location>
        <begin position="254"/>
        <end position="264"/>
    </location>
</feature>
<feature type="compositionally biased region" description="Basic and acidic residues" evidence="17">
    <location>
        <begin position="1544"/>
        <end position="1554"/>
    </location>
</feature>
<feature type="compositionally biased region" description="Polar residues" evidence="17">
    <location>
        <begin position="1642"/>
        <end position="1667"/>
    </location>
</feature>
<feature type="compositionally biased region" description="Basic and acidic residues" evidence="17">
    <location>
        <begin position="674"/>
        <end position="705"/>
    </location>
</feature>
<feature type="compositionally biased region" description="Basic and acidic residues" evidence="17">
    <location>
        <begin position="287"/>
        <end position="326"/>
    </location>
</feature>
<feature type="compositionally biased region" description="Polar residues" evidence="17">
    <location>
        <begin position="706"/>
        <end position="732"/>
    </location>
</feature>
<keyword evidence="13" id="KW-0539">Nucleus</keyword>
<evidence type="ECO:0000256" key="4">
    <source>
        <dbReference type="ARBA" id="ARBA00022490"/>
    </source>
</evidence>
<evidence type="ECO:0000256" key="15">
    <source>
        <dbReference type="ARBA" id="ARBA00069865"/>
    </source>
</evidence>
<keyword evidence="8" id="KW-0007">Acetylation</keyword>
<feature type="compositionally biased region" description="Polar residues" evidence="17">
    <location>
        <begin position="216"/>
        <end position="227"/>
    </location>
</feature>
<evidence type="ECO:0000313" key="18">
    <source>
        <dbReference type="EMBL" id="KAG7509501.1"/>
    </source>
</evidence>
<feature type="region of interest" description="Disordered" evidence="17">
    <location>
        <begin position="1153"/>
        <end position="1180"/>
    </location>
</feature>
<feature type="compositionally biased region" description="Polar residues" evidence="17">
    <location>
        <begin position="610"/>
        <end position="623"/>
    </location>
</feature>
<dbReference type="GO" id="GO:0005739">
    <property type="term" value="C:mitochondrion"/>
    <property type="evidence" value="ECO:0007669"/>
    <property type="project" value="UniProtKB-SubCell"/>
</dbReference>
<feature type="compositionally biased region" description="Pro residues" evidence="17">
    <location>
        <begin position="157"/>
        <end position="191"/>
    </location>
</feature>
<feature type="compositionally biased region" description="Polar residues" evidence="17">
    <location>
        <begin position="749"/>
        <end position="758"/>
    </location>
</feature>
<keyword evidence="12" id="KW-0804">Transcription</keyword>
<feature type="compositionally biased region" description="Basic and acidic residues" evidence="17">
    <location>
        <begin position="1618"/>
        <end position="1637"/>
    </location>
</feature>
<comment type="subcellular location">
    <subcellularLocation>
        <location evidence="3">Cytoplasm</location>
    </subcellularLocation>
    <subcellularLocation>
        <location evidence="1">Mitochondrion</location>
    </subcellularLocation>
    <subcellularLocation>
        <location evidence="2">Nucleus</location>
        <location evidence="2">PML body</location>
    </subcellularLocation>
</comment>
<feature type="region of interest" description="Disordered" evidence="17">
    <location>
        <begin position="907"/>
        <end position="1015"/>
    </location>
</feature>
<feature type="compositionally biased region" description="Basic and acidic residues" evidence="17">
    <location>
        <begin position="776"/>
        <end position="786"/>
    </location>
</feature>
<keyword evidence="19" id="KW-1185">Reference proteome</keyword>
<feature type="compositionally biased region" description="Low complexity" evidence="17">
    <location>
        <begin position="960"/>
        <end position="969"/>
    </location>
</feature>
<keyword evidence="14" id="KW-0131">Cell cycle</keyword>
<feature type="compositionally biased region" description="Polar residues" evidence="17">
    <location>
        <begin position="1728"/>
        <end position="1740"/>
    </location>
</feature>
<dbReference type="Pfam" id="PF21227">
    <property type="entry name" value="Myb_DNA-binding_7"/>
    <property type="match status" value="1"/>
</dbReference>
<feature type="compositionally biased region" description="Basic and acidic residues" evidence="17">
    <location>
        <begin position="548"/>
        <end position="568"/>
    </location>
</feature>
<keyword evidence="7" id="KW-0053">Apoptosis</keyword>
<feature type="compositionally biased region" description="Basic and acidic residues" evidence="17">
    <location>
        <begin position="496"/>
        <end position="505"/>
    </location>
</feature>
<evidence type="ECO:0000256" key="7">
    <source>
        <dbReference type="ARBA" id="ARBA00022703"/>
    </source>
</evidence>
<sequence>MPTVLIPVVNEDSVDIYDDLDVGFHKSAENSPPDSSQVKESMDLYEELVTEEQQSKEASYTELKSRLQAAQSQIKELHKRLEQMELQNTGLNTENYRLKKNISALLKTARQEVIRKDAEIQRLNQRSVKVPHYHQPYSNHQRDQSSSNWTKGSSSNRPPPLPPPPPPPLPPSCPPPPPPPPPSSLPPPPPRVLTSPPKENSRQSSRTESSSSASQPTGYCTETQASKELSHCHSRTSSRGGWEITEKQTGQVVSKSSSSSSNQHNDSDKQKSKHKDDKYPRSNKLYESTDKRPRTDSYLARDCHAPETHRSHKKEKDTGRKHDSRSCKSRSYSNVEGHHRSDRSKSPPPESLHTSSLSDDSKRRTQEKKKDKTKLSQSDSDQSPACTFDSYTRDHRRVKTSEGRNRSADSKERKTVSSDQRAQRHADSSKEREGERQRKEEKHHEDTTRRKHNKSTPTKKSREKWRSKESDKEKVEVHSKERQEHKHKALNRSPKKQHDTEKSPNKENSPNRKLCFMETLNLTISPIKKPVLPIDASQDISAPEEVLSSEKTEGRCENAEVVQEKDKMVSGQVLEDNTVQTTSALSQIRDAAESQRKKNSQRPPEKNSRKPPQNSSGKTQECSSLEAREKDKPKAVEVTDSASETRGSSNGLQKGNPENSTSQSAASDLNVLEPKAEHKNPSMDSSEKRATTSVSKEHPVAEDVPRSQQSFATVLPQDCQQGVSPSPSTTPIHSKGARHMDGAPKDTDAVSSTISLESLPQEGLSLPEAINILTRTTEETGEDTKDSSSITAEPSSSTGCIGVSKVSSTTEEAALPEKSISFMFTPKKSFSPGKNCECIAEPSSSVPLLHDEDSMMRTLSNLKRIPDAISPLRSPIRPNKRSHSQIHGKPGHVKSLQKDFFSAPADVNSKTLDVNKENKYPGSPANQDTHSTVDKGSDPLSSLSDTELEDGEILSESDEAAAASPAAANKRAKLVRPVRNKPSPKFALKRVSEERCVGSKETSEAGGSTRSPKSRFKTVCPAATKASFSTIEEIMETFKLVRSEIRKKYMKLHKTFPRKSFYGMMDNFQESYVEFVEGAHFGQMCTEAVELKSRLKKVITSVFSKVSNNGIVKRIFEQQAVDLKQKLWDFVDVQVDCMFKDIHVTLKTFCKPARTQPEEKRPSGNEKQVKQPPLIKPQVQKKEVKCSPSSMNPTKQCAVVPYRTGLGSRGKDIRIMHVENDCHNDPHSAEFLHKQTASNLPPPKTIPSIPEKNSTTSFVISQNGSLLDKTDFELLTEQQASSLTFNLVRDSQMGEIFKCLLQGSDLLENNSVTGDGTSWSIGTPRKDGERLISITTPSKFESPSKLLSPSKFATPSKLITTWSSISPRKMSSPQSKGQVLLNPALFDESCLLELPSENKAILQSSLASQRSYSILSEDLAVSLTIPSPLKSDSHLSFLQPTSMHIMSTPDSVISAHISEDALLDGEDATEQDIHLALDTDNSSCGSSSGAVSAGHVTSFLFKPDMPMQALVMEKSNDHFILKIRQTAAPADVTLTADESLSRTLTEDDQQHRGGDSGTEESQANADLCDKPENRRTSSCAAPSQNSLCHSAEGSEMRQAATGPESCIAQDETSTPPKDPPHIKHDTSTIRVSEESQKSSESLKNQNGSHSGAKSSDHISVQISQTTLGDGVASDENTSRTHRGKQKSRRKNRKNISNASCTDSQDMITFSKSAVSDSSPVHTAAGSFDTHQVSQASPSRVSDSERHGKDTSESNISPSSSPEKDQSECDRGRKRKRHRDESKPKRRRRTEPDSTEETVSHPTREDHESMSSPASLSPNSLSAKNVVRKKGEVVIAWTRDEDRMILVELKTKGASRETFSALSEKLHKPSSQIAHRFHQLMKLFKKQEKMDT</sequence>
<protein>
    <recommendedName>
        <fullName evidence="15">CASP8-associated protein 2</fullName>
    </recommendedName>
    <alternativeName>
        <fullName evidence="16">FLICE-associated huge protein</fullName>
    </alternativeName>
</protein>
<accession>A0AAV6RVT5</accession>
<dbReference type="PANTHER" id="PTHR15489:SF2">
    <property type="entry name" value="CASP8-ASSOCIATED PROTEIN 2"/>
    <property type="match status" value="1"/>
</dbReference>
<feature type="compositionally biased region" description="Basic and acidic residues" evidence="17">
    <location>
        <begin position="1761"/>
        <end position="1770"/>
    </location>
</feature>
<feature type="compositionally biased region" description="Basic and acidic residues" evidence="17">
    <location>
        <begin position="990"/>
        <end position="1003"/>
    </location>
</feature>
<evidence type="ECO:0000256" key="11">
    <source>
        <dbReference type="ARBA" id="ARBA00023159"/>
    </source>
</evidence>
<feature type="compositionally biased region" description="Polar residues" evidence="17">
    <location>
        <begin position="375"/>
        <end position="385"/>
    </location>
</feature>
<dbReference type="EMBL" id="JAGKHQ010000009">
    <property type="protein sequence ID" value="KAG7509501.1"/>
    <property type="molecule type" value="Genomic_DNA"/>
</dbReference>
<evidence type="ECO:0000256" key="16">
    <source>
        <dbReference type="ARBA" id="ARBA00078515"/>
    </source>
</evidence>
<feature type="region of interest" description="Disordered" evidence="17">
    <location>
        <begin position="869"/>
        <end position="892"/>
    </location>
</feature>
<feature type="region of interest" description="Disordered" evidence="17">
    <location>
        <begin position="1716"/>
        <end position="1822"/>
    </location>
</feature>
<dbReference type="GO" id="GO:0036337">
    <property type="term" value="P:Fas signaling pathway"/>
    <property type="evidence" value="ECO:0007669"/>
    <property type="project" value="TreeGrafter"/>
</dbReference>
<evidence type="ECO:0000256" key="10">
    <source>
        <dbReference type="ARBA" id="ARBA00023128"/>
    </source>
</evidence>
<keyword evidence="10" id="KW-0496">Mitochondrion</keyword>
<comment type="caution">
    <text evidence="18">The sequence shown here is derived from an EMBL/GenBank/DDBJ whole genome shotgun (WGS) entry which is preliminary data.</text>
</comment>
<feature type="compositionally biased region" description="Polar residues" evidence="17">
    <location>
        <begin position="640"/>
        <end position="667"/>
    </location>
</feature>
<gene>
    <name evidence="18" type="ORF">JOB18_045964</name>
</gene>
<evidence type="ECO:0000256" key="5">
    <source>
        <dbReference type="ARBA" id="ARBA00022491"/>
    </source>
</evidence>
<evidence type="ECO:0000256" key="9">
    <source>
        <dbReference type="ARBA" id="ARBA00023015"/>
    </source>
</evidence>
<feature type="compositionally biased region" description="Low complexity" evidence="17">
    <location>
        <begin position="192"/>
        <end position="215"/>
    </location>
</feature>
<evidence type="ECO:0000256" key="13">
    <source>
        <dbReference type="ARBA" id="ARBA00023242"/>
    </source>
</evidence>
<dbReference type="GO" id="GO:0016605">
    <property type="term" value="C:PML body"/>
    <property type="evidence" value="ECO:0007669"/>
    <property type="project" value="UniProtKB-SubCell"/>
</dbReference>
<evidence type="ECO:0000256" key="3">
    <source>
        <dbReference type="ARBA" id="ARBA00004496"/>
    </source>
</evidence>
<feature type="compositionally biased region" description="Basic and acidic residues" evidence="17">
    <location>
        <begin position="1741"/>
        <end position="1751"/>
    </location>
</feature>